<comment type="caution">
    <text evidence="1">The sequence shown here is derived from an EMBL/GenBank/DDBJ whole genome shotgun (WGS) entry which is preliminary data.</text>
</comment>
<dbReference type="CDD" id="cd00609">
    <property type="entry name" value="AAT_like"/>
    <property type="match status" value="1"/>
</dbReference>
<reference evidence="1 2" key="1">
    <citation type="submission" date="2020-06" db="EMBL/GenBank/DDBJ databases">
        <title>Synonyms of Asaia species.</title>
        <authorList>
            <person name="Sombolestani A."/>
        </authorList>
    </citation>
    <scope>NUCLEOTIDE SEQUENCE [LARGE SCALE GENOMIC DNA]</scope>
    <source>
        <strain evidence="1 2">LMG 27047</strain>
    </source>
</reference>
<evidence type="ECO:0000313" key="2">
    <source>
        <dbReference type="Proteomes" id="UP001516351"/>
    </source>
</evidence>
<dbReference type="Pfam" id="PF12897">
    <property type="entry name" value="Asp_aminotransf"/>
    <property type="match status" value="1"/>
</dbReference>
<dbReference type="Proteomes" id="UP001516351">
    <property type="component" value="Unassembled WGS sequence"/>
</dbReference>
<dbReference type="SUPFAM" id="SSF53383">
    <property type="entry name" value="PLP-dependent transferases"/>
    <property type="match status" value="1"/>
</dbReference>
<proteinExistence type="predicted"/>
<organism evidence="1 2">
    <name type="scientific">Asaia spathodeae</name>
    <dbReference type="NCBI Taxonomy" id="657016"/>
    <lineage>
        <taxon>Bacteria</taxon>
        <taxon>Pseudomonadati</taxon>
        <taxon>Pseudomonadota</taxon>
        <taxon>Alphaproteobacteria</taxon>
        <taxon>Acetobacterales</taxon>
        <taxon>Acetobacteraceae</taxon>
        <taxon>Asaia</taxon>
    </lineage>
</organism>
<dbReference type="InterPro" id="IPR015421">
    <property type="entry name" value="PyrdxlP-dep_Trfase_major"/>
</dbReference>
<dbReference type="GO" id="GO:0008483">
    <property type="term" value="F:transaminase activity"/>
    <property type="evidence" value="ECO:0007669"/>
    <property type="project" value="UniProtKB-KW"/>
</dbReference>
<protein>
    <submittedName>
        <fullName evidence="1">PLP-dependent aminotransferase family protein</fullName>
    </submittedName>
</protein>
<dbReference type="InterPro" id="IPR024551">
    <property type="entry name" value="AspAT_Ic"/>
</dbReference>
<dbReference type="Gene3D" id="3.40.640.10">
    <property type="entry name" value="Type I PLP-dependent aspartate aminotransferase-like (Major domain)"/>
    <property type="match status" value="1"/>
</dbReference>
<dbReference type="PANTHER" id="PTHR46577:SF1">
    <property type="entry name" value="HTH-TYPE TRANSCRIPTIONAL REGULATORY PROTEIN GABR"/>
    <property type="match status" value="1"/>
</dbReference>
<keyword evidence="2" id="KW-1185">Reference proteome</keyword>
<accession>A0ABX2P9N2</accession>
<evidence type="ECO:0000313" key="1">
    <source>
        <dbReference type="EMBL" id="NVN48237.1"/>
    </source>
</evidence>
<name>A0ABX2P9N2_9PROT</name>
<dbReference type="InterPro" id="IPR015424">
    <property type="entry name" value="PyrdxlP-dep_Trfase"/>
</dbReference>
<dbReference type="InterPro" id="IPR051446">
    <property type="entry name" value="HTH_trans_reg/aminotransferase"/>
</dbReference>
<dbReference type="EMBL" id="JABXXV010000012">
    <property type="protein sequence ID" value="NVN48237.1"/>
    <property type="molecule type" value="Genomic_DNA"/>
</dbReference>
<keyword evidence="1" id="KW-0808">Transferase</keyword>
<keyword evidence="1" id="KW-0032">Aminotransferase</keyword>
<gene>
    <name evidence="1" type="ORF">HW542_15660</name>
</gene>
<sequence>MQGGIRVVGVPVDHEGLDVECLAQTLRNDPRIRAVYVMPHHQYPTTVTFGAGRRLKLLELARQHDLLIIEDDYDHDYRCDSAPVLPLAARAGADRRLIHIGSLSKLTIPALRLGYVIAQPDILKRMTELREAIDRQGDVPLEQAMALMNRNGVLGRHARKARRIYVERRDFLLRKVREKLGDAVTFSVPAGGLAVWIKIKACIDGDDWKISAKKNSLNIKNESSFCRVAK</sequence>
<dbReference type="PANTHER" id="PTHR46577">
    <property type="entry name" value="HTH-TYPE TRANSCRIPTIONAL REGULATORY PROTEIN GABR"/>
    <property type="match status" value="1"/>
</dbReference>